<sequence>MSHKKPNLPTKICATCVRPFTWRKRWAACWESVRYCSEACRSRRRVSSVKATRIREGSSEHPDP</sequence>
<keyword evidence="3" id="KW-1185">Reference proteome</keyword>
<gene>
    <name evidence="2" type="ORF">ThimaDRAFT_4034</name>
</gene>
<dbReference type="RefSeq" id="WP_007194906.1">
    <property type="nucleotide sequence ID" value="NZ_AFWV01000015.1"/>
</dbReference>
<feature type="compositionally biased region" description="Basic and acidic residues" evidence="1">
    <location>
        <begin position="53"/>
        <end position="64"/>
    </location>
</feature>
<dbReference type="InterPro" id="IPR017136">
    <property type="entry name" value="UCP037205"/>
</dbReference>
<dbReference type="PANTHER" id="PTHR37463">
    <property type="entry name" value="GSL3115 PROTEIN"/>
    <property type="match status" value="1"/>
</dbReference>
<dbReference type="OrthoDB" id="27194at2"/>
<dbReference type="PANTHER" id="PTHR37463:SF1">
    <property type="entry name" value="DUF2256 DOMAIN-CONTAINING PROTEIN"/>
    <property type="match status" value="1"/>
</dbReference>
<organism evidence="2 3">
    <name type="scientific">Thiocapsa marina 5811</name>
    <dbReference type="NCBI Taxonomy" id="768671"/>
    <lineage>
        <taxon>Bacteria</taxon>
        <taxon>Pseudomonadati</taxon>
        <taxon>Pseudomonadota</taxon>
        <taxon>Gammaproteobacteria</taxon>
        <taxon>Chromatiales</taxon>
        <taxon>Chromatiaceae</taxon>
        <taxon>Thiocapsa</taxon>
    </lineage>
</organism>
<reference evidence="2 3" key="1">
    <citation type="submission" date="2011-06" db="EMBL/GenBank/DDBJ databases">
        <title>The draft genome of Thiocapsa marina 5811.</title>
        <authorList>
            <consortium name="US DOE Joint Genome Institute (JGI-PGF)"/>
            <person name="Lucas S."/>
            <person name="Han J."/>
            <person name="Cheng J.-F."/>
            <person name="Goodwin L."/>
            <person name="Pitluck S."/>
            <person name="Peters L."/>
            <person name="Land M.L."/>
            <person name="Hauser L."/>
            <person name="Vogl K."/>
            <person name="Liu Z."/>
            <person name="Imhoff J."/>
            <person name="Thiel V."/>
            <person name="Frigaard N.-U."/>
            <person name="Bryant D."/>
            <person name="Woyke T.J."/>
        </authorList>
    </citation>
    <scope>NUCLEOTIDE SEQUENCE [LARGE SCALE GENOMIC DNA]</scope>
    <source>
        <strain evidence="2 3">5811</strain>
    </source>
</reference>
<dbReference type="Proteomes" id="UP000005459">
    <property type="component" value="Unassembled WGS sequence"/>
</dbReference>
<accession>F9UGI1</accession>
<dbReference type="Pfam" id="PF10013">
    <property type="entry name" value="DUF2256"/>
    <property type="match status" value="1"/>
</dbReference>
<protein>
    <submittedName>
        <fullName evidence="2">Uncharacterized conserved protein UCP037205</fullName>
    </submittedName>
</protein>
<name>F9UGI1_9GAMM</name>
<feature type="region of interest" description="Disordered" evidence="1">
    <location>
        <begin position="44"/>
        <end position="64"/>
    </location>
</feature>
<dbReference type="EMBL" id="AFWV01000015">
    <property type="protein sequence ID" value="EGV16664.1"/>
    <property type="molecule type" value="Genomic_DNA"/>
</dbReference>
<dbReference type="eggNOG" id="COG4338">
    <property type="taxonomic scope" value="Bacteria"/>
</dbReference>
<evidence type="ECO:0000313" key="2">
    <source>
        <dbReference type="EMBL" id="EGV16664.1"/>
    </source>
</evidence>
<dbReference type="STRING" id="768671.ThimaDRAFT_4034"/>
<dbReference type="AlphaFoldDB" id="F9UGI1"/>
<evidence type="ECO:0000256" key="1">
    <source>
        <dbReference type="SAM" id="MobiDB-lite"/>
    </source>
</evidence>
<evidence type="ECO:0000313" key="3">
    <source>
        <dbReference type="Proteomes" id="UP000005459"/>
    </source>
</evidence>
<proteinExistence type="predicted"/>